<evidence type="ECO:0000256" key="2">
    <source>
        <dbReference type="ARBA" id="ARBA00006671"/>
    </source>
</evidence>
<evidence type="ECO:0000259" key="5">
    <source>
        <dbReference type="Pfam" id="PF00419"/>
    </source>
</evidence>
<dbReference type="SUPFAM" id="SSF49401">
    <property type="entry name" value="Bacterial adhesins"/>
    <property type="match status" value="1"/>
</dbReference>
<gene>
    <name evidence="6" type="ORF">HBF32_10465</name>
</gene>
<dbReference type="InterPro" id="IPR036937">
    <property type="entry name" value="Adhesion_dom_fimbrial_sf"/>
</dbReference>
<evidence type="ECO:0000256" key="3">
    <source>
        <dbReference type="ARBA" id="ARBA00022729"/>
    </source>
</evidence>
<dbReference type="PANTHER" id="PTHR33420:SF12">
    <property type="entry name" value="FIMBRIN-LIKE PROTEIN FIMI-RELATED"/>
    <property type="match status" value="1"/>
</dbReference>
<dbReference type="GO" id="GO:0043709">
    <property type="term" value="P:cell adhesion involved in single-species biofilm formation"/>
    <property type="evidence" value="ECO:0007669"/>
    <property type="project" value="TreeGrafter"/>
</dbReference>
<comment type="similarity">
    <text evidence="2">Belongs to the fimbrial protein family.</text>
</comment>
<reference evidence="6 7" key="1">
    <citation type="journal article" date="2006" name="Int. J. Syst. Evol. Microbiol.">
        <title>Dyella yeojuensis sp. nov., isolated from greenhouse soil in Korea.</title>
        <authorList>
            <person name="Kim B.Y."/>
            <person name="Weon H.Y."/>
            <person name="Lee K.H."/>
            <person name="Seok S.J."/>
            <person name="Kwon S.W."/>
            <person name="Go S.J."/>
            <person name="Stackebrandt E."/>
        </authorList>
    </citation>
    <scope>NUCLEOTIDE SEQUENCE [LARGE SCALE GENOMIC DNA]</scope>
    <source>
        <strain evidence="6 7">DSM 17673</strain>
    </source>
</reference>
<evidence type="ECO:0000256" key="4">
    <source>
        <dbReference type="ARBA" id="ARBA00023263"/>
    </source>
</evidence>
<organism evidence="6 7">
    <name type="scientific">Luteibacter yeojuensis</name>
    <dbReference type="NCBI Taxonomy" id="345309"/>
    <lineage>
        <taxon>Bacteria</taxon>
        <taxon>Pseudomonadati</taxon>
        <taxon>Pseudomonadota</taxon>
        <taxon>Gammaproteobacteria</taxon>
        <taxon>Lysobacterales</taxon>
        <taxon>Rhodanobacteraceae</taxon>
        <taxon>Luteibacter</taxon>
    </lineage>
</organism>
<evidence type="ECO:0000313" key="6">
    <source>
        <dbReference type="EMBL" id="NID15880.1"/>
    </source>
</evidence>
<dbReference type="EMBL" id="JAAQTL010000001">
    <property type="protein sequence ID" value="NID15880.1"/>
    <property type="molecule type" value="Genomic_DNA"/>
</dbReference>
<accession>A0A7X5QUX3</accession>
<sequence length="165" mass="17471">MNRFKGLAVAVLGVACLDVHADDRLEFQVRGAIAPSCALVADRIRIDLGSVTAGELAAVGSASRWRGARFGGMDCIGATRASATLRGTPYPDDSRYLEAVGEARGVAIEMRSAGGQALPPDGMTAVDFTWQGNRPELGFEARFVRVGALRPGTAGATAWIHIRWE</sequence>
<name>A0A7X5QUX3_9GAMM</name>
<dbReference type="PROSITE" id="PS51257">
    <property type="entry name" value="PROKAR_LIPOPROTEIN"/>
    <property type="match status" value="1"/>
</dbReference>
<keyword evidence="7" id="KW-1185">Reference proteome</keyword>
<dbReference type="GO" id="GO:0009289">
    <property type="term" value="C:pilus"/>
    <property type="evidence" value="ECO:0007669"/>
    <property type="project" value="UniProtKB-SubCell"/>
</dbReference>
<evidence type="ECO:0000313" key="7">
    <source>
        <dbReference type="Proteomes" id="UP000518878"/>
    </source>
</evidence>
<comment type="subcellular location">
    <subcellularLocation>
        <location evidence="1">Fimbrium</location>
    </subcellularLocation>
</comment>
<evidence type="ECO:0000256" key="1">
    <source>
        <dbReference type="ARBA" id="ARBA00004561"/>
    </source>
</evidence>
<dbReference type="Pfam" id="PF00419">
    <property type="entry name" value="Fimbrial"/>
    <property type="match status" value="1"/>
</dbReference>
<dbReference type="RefSeq" id="WP_166699569.1">
    <property type="nucleotide sequence ID" value="NZ_JAAQTL010000001.1"/>
</dbReference>
<dbReference type="Gene3D" id="2.60.40.1090">
    <property type="entry name" value="Fimbrial-type adhesion domain"/>
    <property type="match status" value="1"/>
</dbReference>
<protein>
    <recommendedName>
        <fullName evidence="5">Fimbrial-type adhesion domain-containing protein</fullName>
    </recommendedName>
</protein>
<dbReference type="PANTHER" id="PTHR33420">
    <property type="entry name" value="FIMBRIAL SUBUNIT ELFA-RELATED"/>
    <property type="match status" value="1"/>
</dbReference>
<comment type="caution">
    <text evidence="6">The sequence shown here is derived from an EMBL/GenBank/DDBJ whole genome shotgun (WGS) entry which is preliminary data.</text>
</comment>
<dbReference type="InterPro" id="IPR050263">
    <property type="entry name" value="Bact_Fimbrial_Adh_Pro"/>
</dbReference>
<keyword evidence="3" id="KW-0732">Signal</keyword>
<feature type="domain" description="Fimbrial-type adhesion" evidence="5">
    <location>
        <begin position="32"/>
        <end position="163"/>
    </location>
</feature>
<dbReference type="AlphaFoldDB" id="A0A7X5QUX3"/>
<keyword evidence="4" id="KW-0281">Fimbrium</keyword>
<proteinExistence type="inferred from homology"/>
<dbReference type="InterPro" id="IPR008966">
    <property type="entry name" value="Adhesion_dom_sf"/>
</dbReference>
<dbReference type="Proteomes" id="UP000518878">
    <property type="component" value="Unassembled WGS sequence"/>
</dbReference>
<dbReference type="InterPro" id="IPR000259">
    <property type="entry name" value="Adhesion_dom_fimbrial"/>
</dbReference>